<dbReference type="InterPro" id="IPR050834">
    <property type="entry name" value="Glycosyltransf_2"/>
</dbReference>
<dbReference type="SUPFAM" id="SSF53448">
    <property type="entry name" value="Nucleotide-diphospho-sugar transferases"/>
    <property type="match status" value="1"/>
</dbReference>
<gene>
    <name evidence="3" type="ORF">ABIQ69_13660</name>
</gene>
<keyword evidence="3" id="KW-0328">Glycosyltransferase</keyword>
<dbReference type="PANTHER" id="PTHR43685">
    <property type="entry name" value="GLYCOSYLTRANSFERASE"/>
    <property type="match status" value="1"/>
</dbReference>
<protein>
    <submittedName>
        <fullName evidence="3">Glycosyltransferase family A protein</fullName>
        <ecNumber evidence="3">2.4.-.-</ecNumber>
    </submittedName>
</protein>
<dbReference type="CDD" id="cd00761">
    <property type="entry name" value="Glyco_tranf_GTA_type"/>
    <property type="match status" value="1"/>
</dbReference>
<dbReference type="InterPro" id="IPR001173">
    <property type="entry name" value="Glyco_trans_2-like"/>
</dbReference>
<organism evidence="3">
    <name type="scientific">Agromyces sp. G08B096</name>
    <dbReference type="NCBI Taxonomy" id="3156399"/>
    <lineage>
        <taxon>Bacteria</taxon>
        <taxon>Bacillati</taxon>
        <taxon>Actinomycetota</taxon>
        <taxon>Actinomycetes</taxon>
        <taxon>Micrococcales</taxon>
        <taxon>Microbacteriaceae</taxon>
        <taxon>Agromyces</taxon>
    </lineage>
</organism>
<feature type="region of interest" description="Disordered" evidence="1">
    <location>
        <begin position="1"/>
        <end position="23"/>
    </location>
</feature>
<accession>A0AAU7W4S7</accession>
<dbReference type="EC" id="2.4.-.-" evidence="3"/>
<sequence>MPPTAHDRRRRRRPPRDELRDAPGAGASVSVVVPVRDDAALLRRCLAALARQTVAPHEVIVVDNGSTDASAEVARAFGARVVAEPHVGIPAAAATGCDHATGEVIARLDADCVAPPDWIARIGRRFAVDPGLTGLTGPARFVDGPRALRLPLAALYVGAYRAVMVPTLGHTPLFGSNFAVRRSAWEAVSRDVHRFDDLMHDDMDLSMHLGAVHLDARRRFRFDRRLRMGMAMRAITGGGGGLRIRRGVHSVVAHWPEELPWKRWRRRLSAAVSESRDNGGRRRGGHG</sequence>
<evidence type="ECO:0000313" key="3">
    <source>
        <dbReference type="EMBL" id="XBX81650.1"/>
    </source>
</evidence>
<dbReference type="PANTHER" id="PTHR43685:SF14">
    <property type="entry name" value="GLYCOSYLTRANSFERASE 2-LIKE DOMAIN-CONTAINING PROTEIN"/>
    <property type="match status" value="1"/>
</dbReference>
<evidence type="ECO:0000259" key="2">
    <source>
        <dbReference type="Pfam" id="PF00535"/>
    </source>
</evidence>
<dbReference type="RefSeq" id="WP_350347672.1">
    <property type="nucleotide sequence ID" value="NZ_CP158374.1"/>
</dbReference>
<dbReference type="Gene3D" id="3.90.550.10">
    <property type="entry name" value="Spore Coat Polysaccharide Biosynthesis Protein SpsA, Chain A"/>
    <property type="match status" value="1"/>
</dbReference>
<name>A0AAU7W4S7_9MICO</name>
<dbReference type="GO" id="GO:0016757">
    <property type="term" value="F:glycosyltransferase activity"/>
    <property type="evidence" value="ECO:0007669"/>
    <property type="project" value="UniProtKB-KW"/>
</dbReference>
<proteinExistence type="predicted"/>
<dbReference type="EMBL" id="CP158374">
    <property type="protein sequence ID" value="XBX81650.1"/>
    <property type="molecule type" value="Genomic_DNA"/>
</dbReference>
<reference evidence="3" key="1">
    <citation type="submission" date="2024-05" db="EMBL/GenBank/DDBJ databases">
        <authorList>
            <person name="Yu L."/>
        </authorList>
    </citation>
    <scope>NUCLEOTIDE SEQUENCE</scope>
    <source>
        <strain evidence="3">G08B096</strain>
    </source>
</reference>
<feature type="domain" description="Glycosyltransferase 2-like" evidence="2">
    <location>
        <begin position="30"/>
        <end position="148"/>
    </location>
</feature>
<dbReference type="Pfam" id="PF00535">
    <property type="entry name" value="Glycos_transf_2"/>
    <property type="match status" value="1"/>
</dbReference>
<dbReference type="AlphaFoldDB" id="A0AAU7W4S7"/>
<keyword evidence="3" id="KW-0808">Transferase</keyword>
<dbReference type="InterPro" id="IPR029044">
    <property type="entry name" value="Nucleotide-diphossugar_trans"/>
</dbReference>
<evidence type="ECO:0000256" key="1">
    <source>
        <dbReference type="SAM" id="MobiDB-lite"/>
    </source>
</evidence>